<protein>
    <recommendedName>
        <fullName evidence="6">ATP-grasp domain-containing protein</fullName>
    </recommendedName>
</protein>
<keyword evidence="2 5" id="KW-0547">Nucleotide-binding</keyword>
<dbReference type="SUPFAM" id="SSF56059">
    <property type="entry name" value="Glutathione synthetase ATP-binding domain-like"/>
    <property type="match status" value="1"/>
</dbReference>
<dbReference type="InterPro" id="IPR013650">
    <property type="entry name" value="ATP-grasp_succ-CoA_synth-type"/>
</dbReference>
<evidence type="ECO:0000256" key="1">
    <source>
        <dbReference type="ARBA" id="ARBA00022598"/>
    </source>
</evidence>
<dbReference type="PIRSF" id="PIRSF001554">
    <property type="entry name" value="SucCS_beta"/>
    <property type="match status" value="1"/>
</dbReference>
<organism evidence="7 8">
    <name type="scientific">Candidatus Harrisonbacteria bacterium CG10_big_fil_rev_8_21_14_0_10_49_15</name>
    <dbReference type="NCBI Taxonomy" id="1974587"/>
    <lineage>
        <taxon>Bacteria</taxon>
        <taxon>Candidatus Harrisoniibacteriota</taxon>
    </lineage>
</organism>
<evidence type="ECO:0000313" key="8">
    <source>
        <dbReference type="Proteomes" id="UP000229526"/>
    </source>
</evidence>
<comment type="catalytic activity">
    <reaction evidence="4">
        <text>oxaloacetate + acetyl-CoA + ADP + phosphate = citrate + ATP + CoA</text>
        <dbReference type="Rhea" id="RHEA:21160"/>
        <dbReference type="ChEBI" id="CHEBI:16452"/>
        <dbReference type="ChEBI" id="CHEBI:16947"/>
        <dbReference type="ChEBI" id="CHEBI:30616"/>
        <dbReference type="ChEBI" id="CHEBI:43474"/>
        <dbReference type="ChEBI" id="CHEBI:57287"/>
        <dbReference type="ChEBI" id="CHEBI:57288"/>
        <dbReference type="ChEBI" id="CHEBI:456216"/>
        <dbReference type="EC" id="2.3.3.8"/>
    </reaction>
</comment>
<dbReference type="Pfam" id="PF08442">
    <property type="entry name" value="ATP-grasp_2"/>
    <property type="match status" value="1"/>
</dbReference>
<reference evidence="8" key="1">
    <citation type="submission" date="2017-09" db="EMBL/GenBank/DDBJ databases">
        <title>Depth-based differentiation of microbial function through sediment-hosted aquifers and enrichment of novel symbionts in the deep terrestrial subsurface.</title>
        <authorList>
            <person name="Probst A.J."/>
            <person name="Ladd B."/>
            <person name="Jarett J.K."/>
            <person name="Geller-Mcgrath D.E."/>
            <person name="Sieber C.M.K."/>
            <person name="Emerson J.B."/>
            <person name="Anantharaman K."/>
            <person name="Thomas B.C."/>
            <person name="Malmstrom R."/>
            <person name="Stieglmeier M."/>
            <person name="Klingl A."/>
            <person name="Woyke T."/>
            <person name="Ryan C.M."/>
            <person name="Banfield J.F."/>
        </authorList>
    </citation>
    <scope>NUCLEOTIDE SEQUENCE [LARGE SCALE GENOMIC DNA]</scope>
</reference>
<comment type="caution">
    <text evidence="7">The sequence shown here is derived from an EMBL/GenBank/DDBJ whole genome shotgun (WGS) entry which is preliminary data.</text>
</comment>
<dbReference type="PROSITE" id="PS50975">
    <property type="entry name" value="ATP_GRASP"/>
    <property type="match status" value="1"/>
</dbReference>
<dbReference type="GO" id="GO:0003878">
    <property type="term" value="F:ATP citrate synthase activity"/>
    <property type="evidence" value="ECO:0007669"/>
    <property type="project" value="UniProtKB-EC"/>
</dbReference>
<dbReference type="PANTHER" id="PTHR11815:SF10">
    <property type="entry name" value="SUCCINATE--COA LIGASE [GDP-FORMING] SUBUNIT BETA, MITOCHONDRIAL"/>
    <property type="match status" value="1"/>
</dbReference>
<evidence type="ECO:0000313" key="7">
    <source>
        <dbReference type="EMBL" id="PIR87505.1"/>
    </source>
</evidence>
<dbReference type="AlphaFoldDB" id="A0A2H0UP04"/>
<evidence type="ECO:0000256" key="5">
    <source>
        <dbReference type="PROSITE-ProRule" id="PRU00409"/>
    </source>
</evidence>
<keyword evidence="3" id="KW-0808">Transferase</keyword>
<dbReference type="InterPro" id="IPR011761">
    <property type="entry name" value="ATP-grasp"/>
</dbReference>
<dbReference type="InterPro" id="IPR005809">
    <property type="entry name" value="Succ_CoA_ligase-like_bsu"/>
</dbReference>
<dbReference type="InterPro" id="IPR032263">
    <property type="entry name" value="Citrate-bd"/>
</dbReference>
<dbReference type="Pfam" id="PF16114">
    <property type="entry name" value="Citrate_bind"/>
    <property type="match status" value="1"/>
</dbReference>
<dbReference type="PANTHER" id="PTHR11815">
    <property type="entry name" value="SUCCINYL-COA SYNTHETASE BETA CHAIN"/>
    <property type="match status" value="1"/>
</dbReference>
<dbReference type="SUPFAM" id="SSF52210">
    <property type="entry name" value="Succinyl-CoA synthetase domains"/>
    <property type="match status" value="1"/>
</dbReference>
<dbReference type="GO" id="GO:0046872">
    <property type="term" value="F:metal ion binding"/>
    <property type="evidence" value="ECO:0007669"/>
    <property type="project" value="InterPro"/>
</dbReference>
<dbReference type="GO" id="GO:0006104">
    <property type="term" value="P:succinyl-CoA metabolic process"/>
    <property type="evidence" value="ECO:0007669"/>
    <property type="project" value="TreeGrafter"/>
</dbReference>
<sequence length="360" mass="39346">MRLFEFEGAALFEEAGIPVPVRQLINSSTVKLTMGGPLVVKAQVLSGDRKRAGGILFAKNKTEAKKHIAKLLRSEIEFEPVEHVLIAERLSPVAEYYISFSYDTETRGPVLALSAKGGSGIKRAKVFPVDIILGLQPFMIREYLAEAGWISEDILKTASIVQKLWRLFLDKDLVLAEINPLMKLDDGQFVAADAKVITKTRRQVEYMGGDIAILASGGGASVLNIDALLLAGGKPANYTEYSGNPPAEVVTSLTKEVLSQPGIKGCWVVGGTANFTDIFETLRGFVEGLRQVIPKPTYPIVIRRDGPRQEEAVAMLKKVAAEEGFDFHMYGSETPMVSTAEIIVRLAYNKNPKPEALNPK</sequence>
<name>A0A2H0UP04_9BACT</name>
<evidence type="ECO:0000256" key="3">
    <source>
        <dbReference type="ARBA" id="ARBA00023315"/>
    </source>
</evidence>
<dbReference type="Proteomes" id="UP000229526">
    <property type="component" value="Unassembled WGS sequence"/>
</dbReference>
<dbReference type="Gene3D" id="3.30.1490.20">
    <property type="entry name" value="ATP-grasp fold, A domain"/>
    <property type="match status" value="1"/>
</dbReference>
<dbReference type="GO" id="GO:0005524">
    <property type="term" value="F:ATP binding"/>
    <property type="evidence" value="ECO:0007669"/>
    <property type="project" value="UniProtKB-UniRule"/>
</dbReference>
<dbReference type="GO" id="GO:0004775">
    <property type="term" value="F:succinate-CoA ligase (ADP-forming) activity"/>
    <property type="evidence" value="ECO:0007669"/>
    <property type="project" value="TreeGrafter"/>
</dbReference>
<dbReference type="Gene3D" id="3.30.470.20">
    <property type="entry name" value="ATP-grasp fold, B domain"/>
    <property type="match status" value="1"/>
</dbReference>
<dbReference type="GO" id="GO:0042709">
    <property type="term" value="C:succinate-CoA ligase complex"/>
    <property type="evidence" value="ECO:0007669"/>
    <property type="project" value="TreeGrafter"/>
</dbReference>
<evidence type="ECO:0000256" key="4">
    <source>
        <dbReference type="ARBA" id="ARBA00047593"/>
    </source>
</evidence>
<keyword evidence="3" id="KW-0012">Acyltransferase</keyword>
<dbReference type="GO" id="GO:0005829">
    <property type="term" value="C:cytosol"/>
    <property type="evidence" value="ECO:0007669"/>
    <property type="project" value="TreeGrafter"/>
</dbReference>
<dbReference type="GO" id="GO:0006099">
    <property type="term" value="P:tricarboxylic acid cycle"/>
    <property type="evidence" value="ECO:0007669"/>
    <property type="project" value="InterPro"/>
</dbReference>
<dbReference type="InterPro" id="IPR016102">
    <property type="entry name" value="Succinyl-CoA_synth-like"/>
</dbReference>
<dbReference type="Gene3D" id="3.40.50.261">
    <property type="entry name" value="Succinyl-CoA synthetase domains"/>
    <property type="match status" value="1"/>
</dbReference>
<keyword evidence="5" id="KW-0067">ATP-binding</keyword>
<dbReference type="InterPro" id="IPR013815">
    <property type="entry name" value="ATP_grasp_subdomain_1"/>
</dbReference>
<dbReference type="EMBL" id="PFBD01000001">
    <property type="protein sequence ID" value="PIR87505.1"/>
    <property type="molecule type" value="Genomic_DNA"/>
</dbReference>
<gene>
    <name evidence="7" type="ORF">COU11_00120</name>
</gene>
<accession>A0A2H0UP04</accession>
<proteinExistence type="predicted"/>
<evidence type="ECO:0000259" key="6">
    <source>
        <dbReference type="PROSITE" id="PS50975"/>
    </source>
</evidence>
<feature type="domain" description="ATP-grasp" evidence="6">
    <location>
        <begin position="9"/>
        <end position="208"/>
    </location>
</feature>
<keyword evidence="1" id="KW-0436">Ligase</keyword>
<evidence type="ECO:0000256" key="2">
    <source>
        <dbReference type="ARBA" id="ARBA00022741"/>
    </source>
</evidence>